<dbReference type="InterPro" id="IPR003591">
    <property type="entry name" value="Leu-rich_rpt_typical-subtyp"/>
</dbReference>
<dbReference type="KEGG" id="mis:MICPUN_84421"/>
<keyword evidence="7" id="KW-0067">ATP-binding</keyword>
<evidence type="ECO:0000313" key="9">
    <source>
        <dbReference type="Proteomes" id="UP000002009"/>
    </source>
</evidence>
<keyword evidence="5" id="KW-0677">Repeat</keyword>
<organism evidence="8 9">
    <name type="scientific">Micromonas commoda (strain RCC299 / NOUM17 / CCMP2709)</name>
    <name type="common">Picoplanktonic green alga</name>
    <dbReference type="NCBI Taxonomy" id="296587"/>
    <lineage>
        <taxon>Eukaryota</taxon>
        <taxon>Viridiplantae</taxon>
        <taxon>Chlorophyta</taxon>
        <taxon>Mamiellophyceae</taxon>
        <taxon>Mamiellales</taxon>
        <taxon>Mamiellaceae</taxon>
        <taxon>Micromonas</taxon>
    </lineage>
</organism>
<gene>
    <name evidence="8" type="ORF">MICPUN_84421</name>
</gene>
<dbReference type="Pfam" id="PF13855">
    <property type="entry name" value="LRR_8"/>
    <property type="match status" value="2"/>
</dbReference>
<dbReference type="InterPro" id="IPR001611">
    <property type="entry name" value="Leu-rich_rpt"/>
</dbReference>
<evidence type="ECO:0000313" key="8">
    <source>
        <dbReference type="EMBL" id="ACO69571.1"/>
    </source>
</evidence>
<dbReference type="EMBL" id="CP001575">
    <property type="protein sequence ID" value="ACO69571.1"/>
    <property type="molecule type" value="Genomic_DNA"/>
</dbReference>
<keyword evidence="3" id="KW-0433">Leucine-rich repeat</keyword>
<proteinExistence type="predicted"/>
<dbReference type="SMART" id="SM00369">
    <property type="entry name" value="LRR_TYP"/>
    <property type="match status" value="2"/>
</dbReference>
<dbReference type="Proteomes" id="UP000002009">
    <property type="component" value="Chromosome 8"/>
</dbReference>
<evidence type="ECO:0000256" key="1">
    <source>
        <dbReference type="ARBA" id="ARBA00004167"/>
    </source>
</evidence>
<dbReference type="Gene3D" id="3.80.10.10">
    <property type="entry name" value="Ribonuclease Inhibitor"/>
    <property type="match status" value="2"/>
</dbReference>
<dbReference type="AlphaFoldDB" id="C1FGN0"/>
<keyword evidence="6" id="KW-0547">Nucleotide-binding</keyword>
<feature type="non-terminal residue" evidence="8">
    <location>
        <position position="376"/>
    </location>
</feature>
<reference evidence="8 9" key="1">
    <citation type="journal article" date="2009" name="Science">
        <title>Green evolution and dynamic adaptations revealed by genomes of the marine picoeukaryotes Micromonas.</title>
        <authorList>
            <person name="Worden A.Z."/>
            <person name="Lee J.H."/>
            <person name="Mock T."/>
            <person name="Rouze P."/>
            <person name="Simmons M.P."/>
            <person name="Aerts A.L."/>
            <person name="Allen A.E."/>
            <person name="Cuvelier M.L."/>
            <person name="Derelle E."/>
            <person name="Everett M.V."/>
            <person name="Foulon E."/>
            <person name="Grimwood J."/>
            <person name="Gundlach H."/>
            <person name="Henrissat B."/>
            <person name="Napoli C."/>
            <person name="McDonald S.M."/>
            <person name="Parker M.S."/>
            <person name="Rombauts S."/>
            <person name="Salamov A."/>
            <person name="Von Dassow P."/>
            <person name="Badger J.H."/>
            <person name="Coutinho P.M."/>
            <person name="Demir E."/>
            <person name="Dubchak I."/>
            <person name="Gentemann C."/>
            <person name="Eikrem W."/>
            <person name="Gready J.E."/>
            <person name="John U."/>
            <person name="Lanier W."/>
            <person name="Lindquist E.A."/>
            <person name="Lucas S."/>
            <person name="Mayer K.F."/>
            <person name="Moreau H."/>
            <person name="Not F."/>
            <person name="Otillar R."/>
            <person name="Panaud O."/>
            <person name="Pangilinan J."/>
            <person name="Paulsen I."/>
            <person name="Piegu B."/>
            <person name="Poliakov A."/>
            <person name="Robbens S."/>
            <person name="Schmutz J."/>
            <person name="Toulza E."/>
            <person name="Wyss T."/>
            <person name="Zelensky A."/>
            <person name="Zhou K."/>
            <person name="Armbrust E.V."/>
            <person name="Bhattacharya D."/>
            <person name="Goodenough U.W."/>
            <person name="Van de Peer Y."/>
            <person name="Grigoriev I.V."/>
        </authorList>
    </citation>
    <scope>NUCLEOTIDE SEQUENCE [LARGE SCALE GENOMIC DNA]</scope>
    <source>
        <strain evidence="9">RCC299 / NOUM17</strain>
    </source>
</reference>
<evidence type="ECO:0000256" key="6">
    <source>
        <dbReference type="ARBA" id="ARBA00022741"/>
    </source>
</evidence>
<dbReference type="InParanoid" id="C1FGN0"/>
<evidence type="ECO:0000256" key="7">
    <source>
        <dbReference type="ARBA" id="ARBA00022840"/>
    </source>
</evidence>
<name>C1FGN0_MICCC</name>
<dbReference type="GO" id="GO:0005524">
    <property type="term" value="F:ATP binding"/>
    <property type="evidence" value="ECO:0007669"/>
    <property type="project" value="UniProtKB-KW"/>
</dbReference>
<dbReference type="eggNOG" id="ENOG502QWQJ">
    <property type="taxonomic scope" value="Eukaryota"/>
</dbReference>
<dbReference type="PRINTS" id="PR00019">
    <property type="entry name" value="LEURICHRPT"/>
</dbReference>
<keyword evidence="9" id="KW-1185">Reference proteome</keyword>
<accession>C1FGN0</accession>
<dbReference type="GO" id="GO:0016020">
    <property type="term" value="C:membrane"/>
    <property type="evidence" value="ECO:0007669"/>
    <property type="project" value="UniProtKB-SubCell"/>
</dbReference>
<evidence type="ECO:0000256" key="4">
    <source>
        <dbReference type="ARBA" id="ARBA00022729"/>
    </source>
</evidence>
<dbReference type="InterPro" id="IPR032675">
    <property type="entry name" value="LRR_dom_sf"/>
</dbReference>
<dbReference type="RefSeq" id="XP_002508313.1">
    <property type="nucleotide sequence ID" value="XM_002508267.1"/>
</dbReference>
<dbReference type="PANTHER" id="PTHR48053:SF71">
    <property type="entry name" value="LEUCINE RICH REPEAT FAMILY PROTEIN, EXPRESSED"/>
    <property type="match status" value="1"/>
</dbReference>
<comment type="subcellular location">
    <subcellularLocation>
        <location evidence="2">Cytoplasm</location>
        <location evidence="2">Cytoskeleton</location>
        <location evidence="2">Cilium axoneme</location>
    </subcellularLocation>
    <subcellularLocation>
        <location evidence="1">Membrane</location>
        <topology evidence="1">Single-pass membrane protein</topology>
    </subcellularLocation>
</comment>
<dbReference type="GeneID" id="8245944"/>
<evidence type="ECO:0000256" key="3">
    <source>
        <dbReference type="ARBA" id="ARBA00022614"/>
    </source>
</evidence>
<dbReference type="STRING" id="296587.C1FGN0"/>
<dbReference type="GO" id="GO:0005930">
    <property type="term" value="C:axoneme"/>
    <property type="evidence" value="ECO:0007669"/>
    <property type="project" value="UniProtKB-SubCell"/>
</dbReference>
<dbReference type="InterPro" id="IPR051716">
    <property type="entry name" value="Plant_RL_S/T_kinase"/>
</dbReference>
<evidence type="ECO:0000256" key="5">
    <source>
        <dbReference type="ARBA" id="ARBA00022737"/>
    </source>
</evidence>
<dbReference type="Pfam" id="PF00560">
    <property type="entry name" value="LRR_1"/>
    <property type="match status" value="2"/>
</dbReference>
<dbReference type="OrthoDB" id="1934521at2759"/>
<dbReference type="SUPFAM" id="SSF52058">
    <property type="entry name" value="L domain-like"/>
    <property type="match status" value="1"/>
</dbReference>
<keyword evidence="4" id="KW-0732">Signal</keyword>
<dbReference type="PANTHER" id="PTHR48053">
    <property type="entry name" value="LEUCINE RICH REPEAT FAMILY PROTEIN, EXPRESSED"/>
    <property type="match status" value="1"/>
</dbReference>
<protein>
    <submittedName>
        <fullName evidence="8">Uncharacterized protein</fullName>
    </submittedName>
</protein>
<sequence>MTGSPPLFTDAPFLSHYDVSKNTLDGTVPDMCGAPGITRLYLNSNKLTGALPDMSCISTLYELDASVNKLTSLTGDWLGSIYPLQKVNVADNQLTGEPPAVLCGQLMKTLNLGNNMLRGSIPESVGNCVRLEVLDLSFNPNALGDGLFDDAPAGTMPTAAAMSKLTKLTSLALSGLGLQGELPASIFALQNLRELDLSHNALTGVVAEVPPGSLVELRKINLAGNKIAGSVPLSLLTLPQLTDVDVSDNALTSVEEPNVLADVDLATIVSINLADNNLVAFPTVLRRASGLKILDLTRNSIAGEVPQWLCHSSALQMLLLGSNALRGGVHEWLTSTAAKLDLSGNSLEGAIPPSVSSHPVLTHLYLSDNAFDGTFP</sequence>
<evidence type="ECO:0000256" key="2">
    <source>
        <dbReference type="ARBA" id="ARBA00004430"/>
    </source>
</evidence>